<evidence type="ECO:0000313" key="2">
    <source>
        <dbReference type="Proteomes" id="UP000294588"/>
    </source>
</evidence>
<name>A0AC61QIY3_9BACT</name>
<sequence>MPNKHSKAQHMPQRTCAICKSKKDLDELYAFIIMPEGIIIDPKRRLQRRRHYICKNINCLSNLEDWEKRYFKKHFGIKKDWSELDLQSKNSVQGVNNGQ</sequence>
<dbReference type="EMBL" id="SMOG01000012">
    <property type="protein sequence ID" value="TDF72900.1"/>
    <property type="molecule type" value="Genomic_DNA"/>
</dbReference>
<evidence type="ECO:0000313" key="1">
    <source>
        <dbReference type="EMBL" id="TDF72900.1"/>
    </source>
</evidence>
<gene>
    <name evidence="1" type="ORF">E0946_04515</name>
</gene>
<protein>
    <submittedName>
        <fullName evidence="1">DUF448 domain-containing protein</fullName>
    </submittedName>
</protein>
<dbReference type="Proteomes" id="UP000294588">
    <property type="component" value="Unassembled WGS sequence"/>
</dbReference>
<organism evidence="1 2">
    <name type="scientific">Candidatus Syntrophosphaera thermopropionivorans</name>
    <dbReference type="NCBI Taxonomy" id="2593015"/>
    <lineage>
        <taxon>Bacteria</taxon>
        <taxon>Pseudomonadati</taxon>
        <taxon>Candidatus Cloacimonadota</taxon>
        <taxon>Candidatus Cloacimonadia</taxon>
        <taxon>Candidatus Cloacimonadales</taxon>
        <taxon>Candidatus Cloacimonadaceae</taxon>
        <taxon>Candidatus Syntrophosphaera</taxon>
    </lineage>
</organism>
<comment type="caution">
    <text evidence="1">The sequence shown here is derived from an EMBL/GenBank/DDBJ whole genome shotgun (WGS) entry which is preliminary data.</text>
</comment>
<reference evidence="1" key="1">
    <citation type="submission" date="2019-03" db="EMBL/GenBank/DDBJ databases">
        <title>Candidatus Syntrophosphaera thermopropionivorans: a novel player in syntrophic propionate oxidation during anaerobic digestion.</title>
        <authorList>
            <person name="Dyksma S."/>
        </authorList>
    </citation>
    <scope>NUCLEOTIDE SEQUENCE</scope>
    <source>
        <strain evidence="1">W5</strain>
    </source>
</reference>
<accession>A0AC61QIY3</accession>
<proteinExistence type="predicted"/>
<keyword evidence="2" id="KW-1185">Reference proteome</keyword>